<dbReference type="Pfam" id="PF13862">
    <property type="entry name" value="BCCIP"/>
    <property type="match status" value="1"/>
</dbReference>
<dbReference type="InterPro" id="IPR025602">
    <property type="entry name" value="BCP1_family"/>
</dbReference>
<feature type="compositionally biased region" description="Acidic residues" evidence="4">
    <location>
        <begin position="18"/>
        <end position="47"/>
    </location>
</feature>
<evidence type="ECO:0000313" key="5">
    <source>
        <dbReference type="Ensembl" id="ENSMMSP00000016090.1"/>
    </source>
</evidence>
<dbReference type="GeneTree" id="ENSGT00390000000696"/>
<keyword evidence="3" id="KW-0539">Nucleus</keyword>
<dbReference type="Proteomes" id="UP000694544">
    <property type="component" value="Unplaced"/>
</dbReference>
<accession>A0A8C6DGJ1</accession>
<reference evidence="5" key="1">
    <citation type="submission" date="2025-08" db="UniProtKB">
        <authorList>
            <consortium name="Ensembl"/>
        </authorList>
    </citation>
    <scope>IDENTIFICATION</scope>
</reference>
<evidence type="ECO:0000256" key="1">
    <source>
        <dbReference type="ARBA" id="ARBA00004647"/>
    </source>
</evidence>
<evidence type="ECO:0000313" key="6">
    <source>
        <dbReference type="Proteomes" id="UP000694544"/>
    </source>
</evidence>
<dbReference type="GO" id="GO:0006281">
    <property type="term" value="P:DNA repair"/>
    <property type="evidence" value="ECO:0007669"/>
    <property type="project" value="UniProtKB-KW"/>
</dbReference>
<comment type="subcellular location">
    <subcellularLocation>
        <location evidence="1">Cytoplasm</location>
        <location evidence="1">Cytoskeleton</location>
        <location evidence="1">Spindle pole</location>
    </subcellularLocation>
    <subcellularLocation>
        <location evidence="3">Nucleus</location>
    </subcellularLocation>
</comment>
<dbReference type="GO" id="GO:0005634">
    <property type="term" value="C:nucleus"/>
    <property type="evidence" value="ECO:0007669"/>
    <property type="project" value="UniProtKB-SubCell"/>
</dbReference>
<evidence type="ECO:0000256" key="2">
    <source>
        <dbReference type="ARBA" id="ARBA00006781"/>
    </source>
</evidence>
<protein>
    <recommendedName>
        <fullName evidence="3">BRCA2 and CDKN1A-interacting protein</fullName>
    </recommendedName>
</protein>
<comment type="function">
    <text evidence="3">May promote cell cycle arrest by enhancing the inhibition of CDK2 activity by CDKN1A. May be required for repair of DNA damage by homologous recombination in conjunction with BRCA2. May not be involved in non-homologous end joining (NHEJ).</text>
</comment>
<dbReference type="AlphaFoldDB" id="A0A8C6DGJ1"/>
<feature type="region of interest" description="Disordered" evidence="4">
    <location>
        <begin position="1"/>
        <end position="47"/>
    </location>
</feature>
<comment type="similarity">
    <text evidence="2 3">Belongs to the BCP1 family.</text>
</comment>
<name>A0A8C6DGJ1_MOSMO</name>
<dbReference type="PANTHER" id="PTHR13261">
    <property type="entry name" value="BRCA2 AND CDKN1A INTERACTING PROTEIN"/>
    <property type="match status" value="1"/>
</dbReference>
<keyword evidence="3" id="KW-0131">Cell cycle</keyword>
<reference evidence="5" key="2">
    <citation type="submission" date="2025-09" db="UniProtKB">
        <authorList>
            <consortium name="Ensembl"/>
        </authorList>
    </citation>
    <scope>IDENTIFICATION</scope>
</reference>
<keyword evidence="6" id="KW-1185">Reference proteome</keyword>
<evidence type="ECO:0000256" key="4">
    <source>
        <dbReference type="SAM" id="MobiDB-lite"/>
    </source>
</evidence>
<keyword evidence="3" id="KW-0234">DNA repair</keyword>
<keyword evidence="3" id="KW-0227">DNA damage</keyword>
<dbReference type="Ensembl" id="ENSMMST00000017786.1">
    <property type="protein sequence ID" value="ENSMMSP00000016090.1"/>
    <property type="gene ID" value="ENSMMSG00000012243.1"/>
</dbReference>
<organism evidence="5 6">
    <name type="scientific">Moschus moschiferus</name>
    <name type="common">Siberian musk deer</name>
    <name type="synonym">Moschus sibiricus</name>
    <dbReference type="NCBI Taxonomy" id="68415"/>
    <lineage>
        <taxon>Eukaryota</taxon>
        <taxon>Metazoa</taxon>
        <taxon>Chordata</taxon>
        <taxon>Craniata</taxon>
        <taxon>Vertebrata</taxon>
        <taxon>Euteleostomi</taxon>
        <taxon>Mammalia</taxon>
        <taxon>Eutheria</taxon>
        <taxon>Laurasiatheria</taxon>
        <taxon>Artiodactyla</taxon>
        <taxon>Ruminantia</taxon>
        <taxon>Pecora</taxon>
        <taxon>Moschidae</taxon>
        <taxon>Moschus</taxon>
    </lineage>
</organism>
<evidence type="ECO:0000256" key="3">
    <source>
        <dbReference type="PIRNR" id="PIRNR028983"/>
    </source>
</evidence>
<dbReference type="PIRSF" id="PIRSF028983">
    <property type="entry name" value="BCP1"/>
    <property type="match status" value="1"/>
</dbReference>
<dbReference type="GO" id="GO:0000922">
    <property type="term" value="C:spindle pole"/>
    <property type="evidence" value="ECO:0007669"/>
    <property type="project" value="UniProtKB-SubCell"/>
</dbReference>
<sequence length="305" mass="35013">MASRPKRRAVSPDPPALGDEDEEDQVEEAEDDSDEEEDEEDEVVNEEVNIEFEAYSISDNDYDGIKKLLQQLFLKAPVNTAELTDLLIQQNHVGSVIKQMDVSEDSDDDVDEDEIFGFISLLNLTERKGTPCAEQIKELILRLCEKNCEKSMVEQLDRLFNDTARPVGFLLSERFINVPPQIALPMHQQLQKELAEAHKTNKPCGKCYFYLLISKTFVEAGKSNSKKKRSNQKKDELMFANAEEEFFYEKAILKFNYSVQEESDSCLGGRWSFDDVPMKPLRTVMLIPVDKMNEIMEKLKEHLSV</sequence>
<dbReference type="PANTHER" id="PTHR13261:SF0">
    <property type="entry name" value="BRCA2 AND CDKN1A-INTERACTING PROTEIN"/>
    <property type="match status" value="1"/>
</dbReference>
<proteinExistence type="inferred from homology"/>